<comment type="caution">
    <text evidence="3">The sequence shown here is derived from an EMBL/GenBank/DDBJ whole genome shotgun (WGS) entry which is preliminary data.</text>
</comment>
<keyword evidence="4" id="KW-1185">Reference proteome</keyword>
<protein>
    <submittedName>
        <fullName evidence="3">N-acetylmuramic acid 6-phosphate etherase</fullName>
        <ecNumber evidence="3">4.2.1.126</ecNumber>
    </submittedName>
</protein>
<dbReference type="GO" id="GO:0019899">
    <property type="term" value="F:enzyme binding"/>
    <property type="evidence" value="ECO:0007669"/>
    <property type="project" value="TreeGrafter"/>
</dbReference>
<dbReference type="RefSeq" id="WP_184338753.1">
    <property type="nucleotide sequence ID" value="NZ_JACHIG010000002.1"/>
</dbReference>
<dbReference type="SUPFAM" id="SSF53697">
    <property type="entry name" value="SIS domain"/>
    <property type="match status" value="1"/>
</dbReference>
<dbReference type="GO" id="GO:0016829">
    <property type="term" value="F:lyase activity"/>
    <property type="evidence" value="ECO:0007669"/>
    <property type="project" value="UniProtKB-KW"/>
</dbReference>
<dbReference type="GO" id="GO:0042593">
    <property type="term" value="P:glucose homeostasis"/>
    <property type="evidence" value="ECO:0007669"/>
    <property type="project" value="TreeGrafter"/>
</dbReference>
<dbReference type="GO" id="GO:0004857">
    <property type="term" value="F:enzyme inhibitor activity"/>
    <property type="evidence" value="ECO:0007669"/>
    <property type="project" value="TreeGrafter"/>
</dbReference>
<dbReference type="GO" id="GO:0005829">
    <property type="term" value="C:cytosol"/>
    <property type="evidence" value="ECO:0007669"/>
    <property type="project" value="TreeGrafter"/>
</dbReference>
<dbReference type="InterPro" id="IPR001347">
    <property type="entry name" value="SIS_dom"/>
</dbReference>
<keyword evidence="1" id="KW-0119">Carbohydrate metabolism</keyword>
<keyword evidence="3" id="KW-0456">Lyase</keyword>
<dbReference type="GO" id="GO:0009750">
    <property type="term" value="P:response to fructose"/>
    <property type="evidence" value="ECO:0007669"/>
    <property type="project" value="TreeGrafter"/>
</dbReference>
<dbReference type="PROSITE" id="PS51464">
    <property type="entry name" value="SIS"/>
    <property type="match status" value="1"/>
</dbReference>
<dbReference type="PANTHER" id="PTHR10088:SF4">
    <property type="entry name" value="GLUCOKINASE REGULATORY PROTEIN"/>
    <property type="match status" value="1"/>
</dbReference>
<reference evidence="3 4" key="1">
    <citation type="submission" date="2020-08" db="EMBL/GenBank/DDBJ databases">
        <title>Genomic Encyclopedia of Type Strains, Phase IV (KMG-IV): sequencing the most valuable type-strain genomes for metagenomic binning, comparative biology and taxonomic classification.</title>
        <authorList>
            <person name="Goeker M."/>
        </authorList>
    </citation>
    <scope>NUCLEOTIDE SEQUENCE [LARGE SCALE GENOMIC DNA]</scope>
    <source>
        <strain evidence="3 4">DSM 12252</strain>
    </source>
</reference>
<dbReference type="InterPro" id="IPR046348">
    <property type="entry name" value="SIS_dom_sf"/>
</dbReference>
<sequence length="509" mass="56459">MNAADEFLKVATDYQLGALDTESQHPFTTSLSQMARADVGEAVKLMHQVDVHALRQFAAKSTALADLARAIDATFAAGRRVFLCGCGATGRLSLSIEIFCRMGVLPVPDAERVVAFMAGGDLALIKAIETFEDHPEYGARQLVELGFQDGDLLIASTEGGETPFVIGATERAAELSHNHPWFLYCNPDEQLFDAAARSRRVIENPAIHKLNLAVGAMAVSGSTRLQASTVLMAAIGFAFMHQHDPENAPKEVLQLLRHVVHCDGQFLVPFIEHEAAAYERGAFVFYVSRRFGITVVTDTTERAPTFSLVPFEKQDDPAAPASWSHFFMPEQPGAHAAWLALLHREPRTLEWPDVRHVAGAEVLASYDFSAQLAPRRKIRTHDAEHLQFHIDGGAGEMVWEFDGLVHHVDLTGVHEFHAHLLLKMLINIHSTLVMGRLGRYLDNLMTYVKPSNNKLIDRAVRYVRLLARRRTSVLPDYEEVTRLLFAEREKLQPGEPIVLKTLAALGVKV</sequence>
<dbReference type="Proteomes" id="UP000590740">
    <property type="component" value="Unassembled WGS sequence"/>
</dbReference>
<name>A0A7W7Y8W4_9BACT</name>
<evidence type="ECO:0000313" key="3">
    <source>
        <dbReference type="EMBL" id="MBB5031813.1"/>
    </source>
</evidence>
<dbReference type="GO" id="GO:1901135">
    <property type="term" value="P:carbohydrate derivative metabolic process"/>
    <property type="evidence" value="ECO:0007669"/>
    <property type="project" value="InterPro"/>
</dbReference>
<dbReference type="EMBL" id="JACHIG010000002">
    <property type="protein sequence ID" value="MBB5031813.1"/>
    <property type="molecule type" value="Genomic_DNA"/>
</dbReference>
<dbReference type="PANTHER" id="PTHR10088">
    <property type="entry name" value="GLUCOKINASE REGULATORY PROTEIN"/>
    <property type="match status" value="1"/>
</dbReference>
<dbReference type="InterPro" id="IPR040190">
    <property type="entry name" value="MURQ/GCKR"/>
</dbReference>
<dbReference type="Pfam" id="PF22645">
    <property type="entry name" value="GKRP_SIS_N"/>
    <property type="match status" value="1"/>
</dbReference>
<organism evidence="3 4">
    <name type="scientific">Prosthecobacter vanneervenii</name>
    <dbReference type="NCBI Taxonomy" id="48466"/>
    <lineage>
        <taxon>Bacteria</taxon>
        <taxon>Pseudomonadati</taxon>
        <taxon>Verrucomicrobiota</taxon>
        <taxon>Verrucomicrobiia</taxon>
        <taxon>Verrucomicrobiales</taxon>
        <taxon>Verrucomicrobiaceae</taxon>
        <taxon>Prosthecobacter</taxon>
    </lineage>
</organism>
<gene>
    <name evidence="3" type="ORF">HNQ65_001381</name>
</gene>
<dbReference type="EC" id="4.2.1.126" evidence="3"/>
<dbReference type="GO" id="GO:0030246">
    <property type="term" value="F:carbohydrate binding"/>
    <property type="evidence" value="ECO:0007669"/>
    <property type="project" value="TreeGrafter"/>
</dbReference>
<evidence type="ECO:0000256" key="1">
    <source>
        <dbReference type="ARBA" id="ARBA00023277"/>
    </source>
</evidence>
<evidence type="ECO:0000259" key="2">
    <source>
        <dbReference type="PROSITE" id="PS51464"/>
    </source>
</evidence>
<dbReference type="Gene3D" id="3.40.50.10490">
    <property type="entry name" value="Glucose-6-phosphate isomerase like protein, domain 1"/>
    <property type="match status" value="2"/>
</dbReference>
<proteinExistence type="predicted"/>
<dbReference type="AlphaFoldDB" id="A0A7W7Y8W4"/>
<evidence type="ECO:0000313" key="4">
    <source>
        <dbReference type="Proteomes" id="UP000590740"/>
    </source>
</evidence>
<feature type="domain" description="SIS" evidence="2">
    <location>
        <begin position="71"/>
        <end position="237"/>
    </location>
</feature>
<accession>A0A7W7Y8W4</accession>
<dbReference type="GO" id="GO:0070095">
    <property type="term" value="F:fructose-6-phosphate binding"/>
    <property type="evidence" value="ECO:0007669"/>
    <property type="project" value="TreeGrafter"/>
</dbReference>